<comment type="caution">
    <text evidence="2">The sequence shown here is derived from an EMBL/GenBank/DDBJ whole genome shotgun (WGS) entry which is preliminary data.</text>
</comment>
<sequence length="58" mass="6639">MAVFATKCRLPLQQQPRAPTGERAGPERKTQSLEDRLVRHRQRLERRSGGHTRGSSDE</sequence>
<gene>
    <name evidence="2" type="ORF">BSU04_36890</name>
</gene>
<evidence type="ECO:0000313" key="2">
    <source>
        <dbReference type="EMBL" id="OXC73489.1"/>
    </source>
</evidence>
<dbReference type="Proteomes" id="UP000214720">
    <property type="component" value="Unassembled WGS sequence"/>
</dbReference>
<accession>A0A226WRN8</accession>
<dbReference type="AlphaFoldDB" id="A0A226WRN8"/>
<protein>
    <submittedName>
        <fullName evidence="2">Uncharacterized protein</fullName>
    </submittedName>
</protein>
<feature type="compositionally biased region" description="Basic and acidic residues" evidence="1">
    <location>
        <begin position="24"/>
        <end position="37"/>
    </location>
</feature>
<dbReference type="EMBL" id="MTHB01000247">
    <property type="protein sequence ID" value="OXC73489.1"/>
    <property type="molecule type" value="Genomic_DNA"/>
</dbReference>
<name>A0A226WRN8_CABSO</name>
<feature type="region of interest" description="Disordered" evidence="1">
    <location>
        <begin position="1"/>
        <end position="58"/>
    </location>
</feature>
<organism evidence="2 3">
    <name type="scientific">Caballeronia sordidicola</name>
    <name type="common">Burkholderia sordidicola</name>
    <dbReference type="NCBI Taxonomy" id="196367"/>
    <lineage>
        <taxon>Bacteria</taxon>
        <taxon>Pseudomonadati</taxon>
        <taxon>Pseudomonadota</taxon>
        <taxon>Betaproteobacteria</taxon>
        <taxon>Burkholderiales</taxon>
        <taxon>Burkholderiaceae</taxon>
        <taxon>Caballeronia</taxon>
    </lineage>
</organism>
<evidence type="ECO:0000313" key="3">
    <source>
        <dbReference type="Proteomes" id="UP000214720"/>
    </source>
</evidence>
<evidence type="ECO:0000256" key="1">
    <source>
        <dbReference type="SAM" id="MobiDB-lite"/>
    </source>
</evidence>
<reference evidence="3" key="1">
    <citation type="submission" date="2017-01" db="EMBL/GenBank/DDBJ databases">
        <title>Genome Analysis of Deinococcus marmoris KOPRI26562.</title>
        <authorList>
            <person name="Kim J.H."/>
            <person name="Oh H.-M."/>
        </authorList>
    </citation>
    <scope>NUCLEOTIDE SEQUENCE [LARGE SCALE GENOMIC DNA]</scope>
    <source>
        <strain evidence="3">PAMC 26633</strain>
    </source>
</reference>
<proteinExistence type="predicted"/>